<name>A0A0F9AF75_9ZZZZ</name>
<gene>
    <name evidence="1" type="ORF">LCGC14_2579310</name>
</gene>
<dbReference type="EMBL" id="LAZR01043018">
    <property type="protein sequence ID" value="KKL08095.1"/>
    <property type="molecule type" value="Genomic_DNA"/>
</dbReference>
<reference evidence="1" key="1">
    <citation type="journal article" date="2015" name="Nature">
        <title>Complex archaea that bridge the gap between prokaryotes and eukaryotes.</title>
        <authorList>
            <person name="Spang A."/>
            <person name="Saw J.H."/>
            <person name="Jorgensen S.L."/>
            <person name="Zaremba-Niedzwiedzka K."/>
            <person name="Martijn J."/>
            <person name="Lind A.E."/>
            <person name="van Eijk R."/>
            <person name="Schleper C."/>
            <person name="Guy L."/>
            <person name="Ettema T.J."/>
        </authorList>
    </citation>
    <scope>NUCLEOTIDE SEQUENCE</scope>
</reference>
<protein>
    <submittedName>
        <fullName evidence="1">Uncharacterized protein</fullName>
    </submittedName>
</protein>
<proteinExistence type="predicted"/>
<sequence>MVRMKGPQLIRGVVTAEDYLAWYLKSMAEGGGGHAWISTMPIAARVNHARWTTSCAWCPNAPLTDPEWGVAYCPECGASYPKGMVIFPDNWQEIEAILLVRTTPENMNWREPETVADLRAENAANMEG</sequence>
<accession>A0A0F9AF75</accession>
<comment type="caution">
    <text evidence="1">The sequence shown here is derived from an EMBL/GenBank/DDBJ whole genome shotgun (WGS) entry which is preliminary data.</text>
</comment>
<dbReference type="AlphaFoldDB" id="A0A0F9AF75"/>
<organism evidence="1">
    <name type="scientific">marine sediment metagenome</name>
    <dbReference type="NCBI Taxonomy" id="412755"/>
    <lineage>
        <taxon>unclassified sequences</taxon>
        <taxon>metagenomes</taxon>
        <taxon>ecological metagenomes</taxon>
    </lineage>
</organism>
<evidence type="ECO:0000313" key="1">
    <source>
        <dbReference type="EMBL" id="KKL08095.1"/>
    </source>
</evidence>